<dbReference type="Proteomes" id="UP000306102">
    <property type="component" value="Unassembled WGS sequence"/>
</dbReference>
<evidence type="ECO:0000256" key="3">
    <source>
        <dbReference type="ARBA" id="ARBA00022840"/>
    </source>
</evidence>
<dbReference type="Pfam" id="PF00133">
    <property type="entry name" value="tRNA-synt_1"/>
    <property type="match status" value="1"/>
</dbReference>
<dbReference type="InterPro" id="IPR014729">
    <property type="entry name" value="Rossmann-like_a/b/a_fold"/>
</dbReference>
<keyword evidence="5" id="KW-0030">Aminoacyl-tRNA synthetase</keyword>
<accession>A0A4S4D3Z3</accession>
<keyword evidence="3" id="KW-0067">ATP-binding</keyword>
<evidence type="ECO:0000256" key="4">
    <source>
        <dbReference type="ARBA" id="ARBA00022917"/>
    </source>
</evidence>
<gene>
    <name evidence="7" type="ORF">TEA_020465</name>
</gene>
<sequence length="278" mass="31146">MGLESGGSGGATGLRRMEAISLSRRHFIRRARKSKYEAINRGKARRRDIQACSDLPKTAFGMRASSAIREPEIQKLWDENQMFKRVSDRNNGSWDHDARKELTPLKLRAKAAKFAKATIKTHMASFKQFGRWGDWDHPYLTLDLDYDAAQYPEGHVPKSICATFRLVSAPPTSGSLLGEFCPICPWPLGLLLLGLFQPILASCCLFPSSTPLVARNLLPRMARNIFVKPTLLTHGGGGFPSFRLRGVSVSDERSFRLSDRSDVHVGDELNGRRLHRRG</sequence>
<dbReference type="EMBL" id="SDRB02012660">
    <property type="protein sequence ID" value="THF97041.1"/>
    <property type="molecule type" value="Genomic_DNA"/>
</dbReference>
<dbReference type="AlphaFoldDB" id="A0A4S4D3Z3"/>
<dbReference type="InterPro" id="IPR002300">
    <property type="entry name" value="aa-tRNA-synth_Ia"/>
</dbReference>
<evidence type="ECO:0000256" key="2">
    <source>
        <dbReference type="ARBA" id="ARBA00022741"/>
    </source>
</evidence>
<dbReference type="SUPFAM" id="SSF52374">
    <property type="entry name" value="Nucleotidylyl transferase"/>
    <property type="match status" value="1"/>
</dbReference>
<dbReference type="STRING" id="542762.A0A4S4D3Z3"/>
<evidence type="ECO:0000259" key="6">
    <source>
        <dbReference type="Pfam" id="PF00133"/>
    </source>
</evidence>
<feature type="domain" description="Aminoacyl-tRNA synthetase class Ia" evidence="6">
    <location>
        <begin position="90"/>
        <end position="150"/>
    </location>
</feature>
<proteinExistence type="predicted"/>
<dbReference type="InterPro" id="IPR050081">
    <property type="entry name" value="Ile-tRNA_ligase"/>
</dbReference>
<dbReference type="GO" id="GO:0005739">
    <property type="term" value="C:mitochondrion"/>
    <property type="evidence" value="ECO:0007669"/>
    <property type="project" value="TreeGrafter"/>
</dbReference>
<dbReference type="Gene3D" id="3.40.50.620">
    <property type="entry name" value="HUPs"/>
    <property type="match status" value="1"/>
</dbReference>
<comment type="caution">
    <text evidence="7">The sequence shown here is derived from an EMBL/GenBank/DDBJ whole genome shotgun (WGS) entry which is preliminary data.</text>
</comment>
<protein>
    <recommendedName>
        <fullName evidence="6">Aminoacyl-tRNA synthetase class Ia domain-containing protein</fullName>
    </recommendedName>
</protein>
<dbReference type="GO" id="GO:0005524">
    <property type="term" value="F:ATP binding"/>
    <property type="evidence" value="ECO:0007669"/>
    <property type="project" value="UniProtKB-KW"/>
</dbReference>
<dbReference type="PANTHER" id="PTHR42765">
    <property type="entry name" value="SOLEUCYL-TRNA SYNTHETASE"/>
    <property type="match status" value="1"/>
</dbReference>
<organism evidence="7 8">
    <name type="scientific">Camellia sinensis var. sinensis</name>
    <name type="common">China tea</name>
    <dbReference type="NCBI Taxonomy" id="542762"/>
    <lineage>
        <taxon>Eukaryota</taxon>
        <taxon>Viridiplantae</taxon>
        <taxon>Streptophyta</taxon>
        <taxon>Embryophyta</taxon>
        <taxon>Tracheophyta</taxon>
        <taxon>Spermatophyta</taxon>
        <taxon>Magnoliopsida</taxon>
        <taxon>eudicotyledons</taxon>
        <taxon>Gunneridae</taxon>
        <taxon>Pentapetalae</taxon>
        <taxon>asterids</taxon>
        <taxon>Ericales</taxon>
        <taxon>Theaceae</taxon>
        <taxon>Camellia</taxon>
    </lineage>
</organism>
<dbReference type="GO" id="GO:0006428">
    <property type="term" value="P:isoleucyl-tRNA aminoacylation"/>
    <property type="evidence" value="ECO:0007669"/>
    <property type="project" value="TreeGrafter"/>
</dbReference>
<dbReference type="PANTHER" id="PTHR42765:SF1">
    <property type="entry name" value="ISOLEUCINE--TRNA LIGASE, MITOCHONDRIAL"/>
    <property type="match status" value="1"/>
</dbReference>
<dbReference type="GO" id="GO:0004822">
    <property type="term" value="F:isoleucine-tRNA ligase activity"/>
    <property type="evidence" value="ECO:0007669"/>
    <property type="project" value="TreeGrafter"/>
</dbReference>
<keyword evidence="2" id="KW-0547">Nucleotide-binding</keyword>
<evidence type="ECO:0000256" key="5">
    <source>
        <dbReference type="ARBA" id="ARBA00023146"/>
    </source>
</evidence>
<keyword evidence="8" id="KW-1185">Reference proteome</keyword>
<keyword evidence="4" id="KW-0648">Protein biosynthesis</keyword>
<dbReference type="GO" id="GO:0032543">
    <property type="term" value="P:mitochondrial translation"/>
    <property type="evidence" value="ECO:0007669"/>
    <property type="project" value="TreeGrafter"/>
</dbReference>
<evidence type="ECO:0000313" key="8">
    <source>
        <dbReference type="Proteomes" id="UP000306102"/>
    </source>
</evidence>
<keyword evidence="1" id="KW-0436">Ligase</keyword>
<evidence type="ECO:0000313" key="7">
    <source>
        <dbReference type="EMBL" id="THF97041.1"/>
    </source>
</evidence>
<reference evidence="7 8" key="1">
    <citation type="journal article" date="2018" name="Proc. Natl. Acad. Sci. U.S.A.">
        <title>Draft genome sequence of Camellia sinensis var. sinensis provides insights into the evolution of the tea genome and tea quality.</title>
        <authorList>
            <person name="Wei C."/>
            <person name="Yang H."/>
            <person name="Wang S."/>
            <person name="Zhao J."/>
            <person name="Liu C."/>
            <person name="Gao L."/>
            <person name="Xia E."/>
            <person name="Lu Y."/>
            <person name="Tai Y."/>
            <person name="She G."/>
            <person name="Sun J."/>
            <person name="Cao H."/>
            <person name="Tong W."/>
            <person name="Gao Q."/>
            <person name="Li Y."/>
            <person name="Deng W."/>
            <person name="Jiang X."/>
            <person name="Wang W."/>
            <person name="Chen Q."/>
            <person name="Zhang S."/>
            <person name="Li H."/>
            <person name="Wu J."/>
            <person name="Wang P."/>
            <person name="Li P."/>
            <person name="Shi C."/>
            <person name="Zheng F."/>
            <person name="Jian J."/>
            <person name="Huang B."/>
            <person name="Shan D."/>
            <person name="Shi M."/>
            <person name="Fang C."/>
            <person name="Yue Y."/>
            <person name="Li F."/>
            <person name="Li D."/>
            <person name="Wei S."/>
            <person name="Han B."/>
            <person name="Jiang C."/>
            <person name="Yin Y."/>
            <person name="Xia T."/>
            <person name="Zhang Z."/>
            <person name="Bennetzen J.L."/>
            <person name="Zhao S."/>
            <person name="Wan X."/>
        </authorList>
    </citation>
    <scope>NUCLEOTIDE SEQUENCE [LARGE SCALE GENOMIC DNA]</scope>
    <source>
        <strain evidence="8">cv. Shuchazao</strain>
        <tissue evidence="7">Leaf</tissue>
    </source>
</reference>
<name>A0A4S4D3Z3_CAMSN</name>
<evidence type="ECO:0000256" key="1">
    <source>
        <dbReference type="ARBA" id="ARBA00022598"/>
    </source>
</evidence>